<protein>
    <submittedName>
        <fullName evidence="1">Uncharacterized protein</fullName>
    </submittedName>
</protein>
<sequence length="237" mass="27799">MKTTSKTYLFDEYQFAKSIYQGDLDDGFVEESTSFDTWYEHWCFDLEVDGVIEAFQEWLKDNIQKDYFFYRHYGDNISLVEVDDEDSMAQFVVTLNEWHTQGYCYTSDFSFDSENIVFSGNRSDVLDDSMVTLLQKLILAAEINFGYTFDTYVPTAATVSCYEAGTVVDFRFLLDLTDFMEAYLIDYGYLDVLDKDLKEYTQDEQDLAYCMALDCLERDDEKRQAIIAKHKKWQVVA</sequence>
<accession>A0A380K0F0</accession>
<gene>
    <name evidence="1" type="ORF">NCTC12224_00069</name>
</gene>
<evidence type="ECO:0000313" key="2">
    <source>
        <dbReference type="Proteomes" id="UP000254924"/>
    </source>
</evidence>
<dbReference type="AlphaFoldDB" id="A0A380K0F0"/>
<dbReference type="Proteomes" id="UP000254924">
    <property type="component" value="Unassembled WGS sequence"/>
</dbReference>
<organism evidence="1 2">
    <name type="scientific">Streptococcus hyointestinalis</name>
    <dbReference type="NCBI Taxonomy" id="1337"/>
    <lineage>
        <taxon>Bacteria</taxon>
        <taxon>Bacillati</taxon>
        <taxon>Bacillota</taxon>
        <taxon>Bacilli</taxon>
        <taxon>Lactobacillales</taxon>
        <taxon>Streptococcaceae</taxon>
        <taxon>Streptococcus</taxon>
    </lineage>
</organism>
<name>A0A380K0F0_9STRE</name>
<evidence type="ECO:0000313" key="1">
    <source>
        <dbReference type="EMBL" id="SUN58020.1"/>
    </source>
</evidence>
<keyword evidence="2" id="KW-1185">Reference proteome</keyword>
<reference evidence="1 2" key="1">
    <citation type="submission" date="2018-06" db="EMBL/GenBank/DDBJ databases">
        <authorList>
            <consortium name="Pathogen Informatics"/>
            <person name="Doyle S."/>
        </authorList>
    </citation>
    <scope>NUCLEOTIDE SEQUENCE [LARGE SCALE GENOMIC DNA]</scope>
    <source>
        <strain evidence="1 2">NCTC12224</strain>
    </source>
</reference>
<dbReference type="EMBL" id="UHFN01000002">
    <property type="protein sequence ID" value="SUN58020.1"/>
    <property type="molecule type" value="Genomic_DNA"/>
</dbReference>
<proteinExistence type="predicted"/>